<sequence length="89" mass="10039">MAAAALAQIQRAQQEHNCTTPLSRGPAINHVNALFGRVAFVQRRLRVLLRLESLPITERERGQVNRQSTYVSHRNGARITRWLSATPPI</sequence>
<dbReference type="EMBL" id="JAAVMX010000007">
    <property type="protein sequence ID" value="KAF4506729.1"/>
    <property type="molecule type" value="Genomic_DNA"/>
</dbReference>
<gene>
    <name evidence="1" type="ORF">G6O67_006783</name>
</gene>
<dbReference type="AlphaFoldDB" id="A0A8H4LWB7"/>
<reference evidence="1 2" key="1">
    <citation type="journal article" date="2020" name="Genome Biol. Evol.">
        <title>A new high-quality draft genome assembly of the Chinese cordyceps Ophiocordyceps sinensis.</title>
        <authorList>
            <person name="Shu R."/>
            <person name="Zhang J."/>
            <person name="Meng Q."/>
            <person name="Zhang H."/>
            <person name="Zhou G."/>
            <person name="Li M."/>
            <person name="Wu P."/>
            <person name="Zhao Y."/>
            <person name="Chen C."/>
            <person name="Qin Q."/>
        </authorList>
    </citation>
    <scope>NUCLEOTIDE SEQUENCE [LARGE SCALE GENOMIC DNA]</scope>
    <source>
        <strain evidence="1 2">IOZ07</strain>
    </source>
</reference>
<comment type="caution">
    <text evidence="1">The sequence shown here is derived from an EMBL/GenBank/DDBJ whole genome shotgun (WGS) entry which is preliminary data.</text>
</comment>
<accession>A0A8H4LWB7</accession>
<evidence type="ECO:0000313" key="2">
    <source>
        <dbReference type="Proteomes" id="UP000557566"/>
    </source>
</evidence>
<organism evidence="1 2">
    <name type="scientific">Ophiocordyceps sinensis</name>
    <dbReference type="NCBI Taxonomy" id="72228"/>
    <lineage>
        <taxon>Eukaryota</taxon>
        <taxon>Fungi</taxon>
        <taxon>Dikarya</taxon>
        <taxon>Ascomycota</taxon>
        <taxon>Pezizomycotina</taxon>
        <taxon>Sordariomycetes</taxon>
        <taxon>Hypocreomycetidae</taxon>
        <taxon>Hypocreales</taxon>
        <taxon>Ophiocordycipitaceae</taxon>
        <taxon>Ophiocordyceps</taxon>
    </lineage>
</organism>
<name>A0A8H4LWB7_9HYPO</name>
<dbReference type="Proteomes" id="UP000557566">
    <property type="component" value="Unassembled WGS sequence"/>
</dbReference>
<dbReference type="OrthoDB" id="2017365at2759"/>
<keyword evidence="2" id="KW-1185">Reference proteome</keyword>
<proteinExistence type="predicted"/>
<evidence type="ECO:0000313" key="1">
    <source>
        <dbReference type="EMBL" id="KAF4506729.1"/>
    </source>
</evidence>
<protein>
    <submittedName>
        <fullName evidence="1">Uncharacterized protein</fullName>
    </submittedName>
</protein>